<feature type="compositionally biased region" description="Low complexity" evidence="1">
    <location>
        <begin position="68"/>
        <end position="86"/>
    </location>
</feature>
<reference evidence="2" key="1">
    <citation type="journal article" date="2014" name="Genome Announc.">
        <title>De novo whole-genome sequence and genome annotation of Lichtheimia ramosa.</title>
        <authorList>
            <person name="Linde J."/>
            <person name="Schwartze V."/>
            <person name="Binder U."/>
            <person name="Lass-Florl C."/>
            <person name="Voigt K."/>
            <person name="Horn F."/>
        </authorList>
    </citation>
    <scope>NUCLEOTIDE SEQUENCE</scope>
    <source>
        <strain evidence="2">JMRC FSU:6197</strain>
    </source>
</reference>
<name>A0A077WGX4_9FUNG</name>
<organism evidence="2">
    <name type="scientific">Lichtheimia ramosa</name>
    <dbReference type="NCBI Taxonomy" id="688394"/>
    <lineage>
        <taxon>Eukaryota</taxon>
        <taxon>Fungi</taxon>
        <taxon>Fungi incertae sedis</taxon>
        <taxon>Mucoromycota</taxon>
        <taxon>Mucoromycotina</taxon>
        <taxon>Mucoromycetes</taxon>
        <taxon>Mucorales</taxon>
        <taxon>Lichtheimiaceae</taxon>
        <taxon>Lichtheimia</taxon>
    </lineage>
</organism>
<evidence type="ECO:0000256" key="1">
    <source>
        <dbReference type="SAM" id="MobiDB-lite"/>
    </source>
</evidence>
<feature type="region of interest" description="Disordered" evidence="1">
    <location>
        <begin position="68"/>
        <end position="108"/>
    </location>
</feature>
<evidence type="ECO:0000313" key="2">
    <source>
        <dbReference type="EMBL" id="CDS06424.1"/>
    </source>
</evidence>
<dbReference type="AlphaFoldDB" id="A0A077WGX4"/>
<dbReference type="EMBL" id="LK023320">
    <property type="protein sequence ID" value="CDS06424.1"/>
    <property type="molecule type" value="Genomic_DNA"/>
</dbReference>
<proteinExistence type="predicted"/>
<accession>A0A077WGX4</accession>
<gene>
    <name evidence="2" type="ORF">LRAMOSA08952</name>
</gene>
<sequence length="130" mass="13626">MTSPPVTDTPQVVDPLDLYAASFGAPSNILDHANATPSPITPGDFVIPADILASMNNIATATSTATPSTAPIMTTMDPTISTTLPSPLMPTPAESSQSALAPLPPTSDLDNDLDDFIAWYDNLVEEEQQE</sequence>
<protein>
    <submittedName>
        <fullName evidence="2">Uncharacterized protein</fullName>
    </submittedName>
</protein>